<dbReference type="InterPro" id="IPR001872">
    <property type="entry name" value="Peptidase_A8"/>
</dbReference>
<dbReference type="PRINTS" id="PR00781">
    <property type="entry name" value="LIPOSIGPTASE"/>
</dbReference>
<comment type="catalytic activity">
    <reaction evidence="9 10">
        <text>Release of signal peptides from bacterial membrane prolipoproteins. Hydrolyzes -Xaa-Yaa-Zaa-|-(S,diacylglyceryl)Cys-, in which Xaa is hydrophobic (preferably Leu), and Yaa (Ala or Ser) and Zaa (Gly or Ala) have small, neutral side chains.</text>
        <dbReference type="EC" id="3.4.23.36"/>
    </reaction>
</comment>
<evidence type="ECO:0000256" key="2">
    <source>
        <dbReference type="ARBA" id="ARBA00022475"/>
    </source>
</evidence>
<keyword evidence="4 9" id="KW-0812">Transmembrane</keyword>
<reference evidence="12" key="1">
    <citation type="journal article" date="2020" name="mSystems">
        <title>Genome- and Community-Level Interaction Insights into Carbon Utilization and Element Cycling Functions of Hydrothermarchaeota in Hydrothermal Sediment.</title>
        <authorList>
            <person name="Zhou Z."/>
            <person name="Liu Y."/>
            <person name="Xu W."/>
            <person name="Pan J."/>
            <person name="Luo Z.H."/>
            <person name="Li M."/>
        </authorList>
    </citation>
    <scope>NUCLEOTIDE SEQUENCE [LARGE SCALE GENOMIC DNA]</scope>
    <source>
        <strain evidence="12">HyVt-485</strain>
    </source>
</reference>
<dbReference type="Proteomes" id="UP000885830">
    <property type="component" value="Unassembled WGS sequence"/>
</dbReference>
<keyword evidence="2 9" id="KW-1003">Cell membrane</keyword>
<evidence type="ECO:0000256" key="9">
    <source>
        <dbReference type="HAMAP-Rule" id="MF_00161"/>
    </source>
</evidence>
<dbReference type="GO" id="GO:0006508">
    <property type="term" value="P:proteolysis"/>
    <property type="evidence" value="ECO:0007669"/>
    <property type="project" value="UniProtKB-KW"/>
</dbReference>
<dbReference type="PROSITE" id="PS00855">
    <property type="entry name" value="SPASE_II"/>
    <property type="match status" value="1"/>
</dbReference>
<dbReference type="EMBL" id="DRMJ01000463">
    <property type="protein sequence ID" value="HHL43713.1"/>
    <property type="molecule type" value="Genomic_DNA"/>
</dbReference>
<gene>
    <name evidence="9 12" type="primary">lspA</name>
    <name evidence="12" type="ORF">ENJ42_08850</name>
</gene>
<dbReference type="PANTHER" id="PTHR33695">
    <property type="entry name" value="LIPOPROTEIN SIGNAL PEPTIDASE"/>
    <property type="match status" value="1"/>
</dbReference>
<dbReference type="Pfam" id="PF01252">
    <property type="entry name" value="Peptidase_A8"/>
    <property type="match status" value="1"/>
</dbReference>
<dbReference type="AlphaFoldDB" id="A0A7C5M0Q6"/>
<evidence type="ECO:0000256" key="3">
    <source>
        <dbReference type="ARBA" id="ARBA00022670"/>
    </source>
</evidence>
<evidence type="ECO:0000256" key="10">
    <source>
        <dbReference type="RuleBase" id="RU000594"/>
    </source>
</evidence>
<dbReference type="GO" id="GO:0005886">
    <property type="term" value="C:plasma membrane"/>
    <property type="evidence" value="ECO:0007669"/>
    <property type="project" value="UniProtKB-SubCell"/>
</dbReference>
<evidence type="ECO:0000256" key="4">
    <source>
        <dbReference type="ARBA" id="ARBA00022692"/>
    </source>
</evidence>
<feature type="transmembrane region" description="Helical" evidence="9">
    <location>
        <begin position="20"/>
        <end position="41"/>
    </location>
</feature>
<dbReference type="EC" id="3.4.23.36" evidence="9"/>
<feature type="transmembrane region" description="Helical" evidence="9">
    <location>
        <begin position="89"/>
        <end position="109"/>
    </location>
</feature>
<evidence type="ECO:0000256" key="5">
    <source>
        <dbReference type="ARBA" id="ARBA00022750"/>
    </source>
</evidence>
<proteinExistence type="inferred from homology"/>
<evidence type="ECO:0000256" key="6">
    <source>
        <dbReference type="ARBA" id="ARBA00022801"/>
    </source>
</evidence>
<keyword evidence="3 9" id="KW-0645">Protease</keyword>
<evidence type="ECO:0000256" key="7">
    <source>
        <dbReference type="ARBA" id="ARBA00022989"/>
    </source>
</evidence>
<feature type="active site" evidence="9">
    <location>
        <position position="143"/>
    </location>
</feature>
<comment type="subcellular location">
    <subcellularLocation>
        <location evidence="9">Cell membrane</location>
        <topology evidence="9">Multi-pass membrane protein</topology>
    </subcellularLocation>
</comment>
<protein>
    <recommendedName>
        <fullName evidence="9">Lipoprotein signal peptidase</fullName>
        <ecNumber evidence="9">3.4.23.36</ecNumber>
    </recommendedName>
    <alternativeName>
        <fullName evidence="9">Prolipoprotein signal peptidase</fullName>
    </alternativeName>
    <alternativeName>
        <fullName evidence="9">Signal peptidase II</fullName>
        <shortName evidence="9">SPase II</shortName>
    </alternativeName>
</protein>
<organism evidence="12">
    <name type="scientific">Hellea balneolensis</name>
    <dbReference type="NCBI Taxonomy" id="287478"/>
    <lineage>
        <taxon>Bacteria</taxon>
        <taxon>Pseudomonadati</taxon>
        <taxon>Pseudomonadota</taxon>
        <taxon>Alphaproteobacteria</taxon>
        <taxon>Maricaulales</taxon>
        <taxon>Robiginitomaculaceae</taxon>
        <taxon>Hellea</taxon>
    </lineage>
</organism>
<keyword evidence="6 9" id="KW-0378">Hydrolase</keyword>
<dbReference type="PANTHER" id="PTHR33695:SF1">
    <property type="entry name" value="LIPOPROTEIN SIGNAL PEPTIDASE"/>
    <property type="match status" value="1"/>
</dbReference>
<keyword evidence="8 9" id="KW-0472">Membrane</keyword>
<feature type="active site" evidence="9">
    <location>
        <position position="160"/>
    </location>
</feature>
<dbReference type="GO" id="GO:0004190">
    <property type="term" value="F:aspartic-type endopeptidase activity"/>
    <property type="evidence" value="ECO:0007669"/>
    <property type="project" value="UniProtKB-UniRule"/>
</dbReference>
<dbReference type="HAMAP" id="MF_00161">
    <property type="entry name" value="LspA"/>
    <property type="match status" value="1"/>
</dbReference>
<comment type="similarity">
    <text evidence="1 9 11">Belongs to the peptidase A8 family.</text>
</comment>
<comment type="function">
    <text evidence="9 10">This protein specifically catalyzes the removal of signal peptides from prolipoproteins.</text>
</comment>
<accession>A0A7C5M0Q6</accession>
<evidence type="ECO:0000256" key="1">
    <source>
        <dbReference type="ARBA" id="ARBA00006139"/>
    </source>
</evidence>
<comment type="caution">
    <text evidence="12">The sequence shown here is derived from an EMBL/GenBank/DDBJ whole genome shotgun (WGS) entry which is preliminary data.</text>
</comment>
<feature type="transmembrane region" description="Helical" evidence="9">
    <location>
        <begin position="116"/>
        <end position="133"/>
    </location>
</feature>
<evidence type="ECO:0000313" key="12">
    <source>
        <dbReference type="EMBL" id="HHL43713.1"/>
    </source>
</evidence>
<keyword evidence="5 9" id="KW-0064">Aspartyl protease</keyword>
<keyword evidence="7 9" id="KW-1133">Transmembrane helix</keyword>
<feature type="transmembrane region" description="Helical" evidence="9">
    <location>
        <begin position="153"/>
        <end position="177"/>
    </location>
</feature>
<evidence type="ECO:0000256" key="11">
    <source>
        <dbReference type="RuleBase" id="RU004181"/>
    </source>
</evidence>
<sequence>MPSRCNNGKPSMIKVRKNFWFWGGIIPALVVAIDQISKYWAIRKFAVPHNICAINPHPNLGIEISPVFDLALVCNQGISFGLFNSNPELARIIFTAIAAIMCVLLLVWLNREKGKLISLSIGLIIGGAIGNGIDRFLNGAVTDFLNFSDIYFIWVFNIADSAITCGVIGLLLHMFFIEGKHKKTEKST</sequence>
<name>A0A7C5M0Q6_9PROT</name>
<dbReference type="UniPathway" id="UPA00665"/>
<evidence type="ECO:0000256" key="8">
    <source>
        <dbReference type="ARBA" id="ARBA00023136"/>
    </source>
</evidence>
<dbReference type="NCBIfam" id="TIGR00077">
    <property type="entry name" value="lspA"/>
    <property type="match status" value="1"/>
</dbReference>
<comment type="pathway">
    <text evidence="9">Protein modification; lipoprotein biosynthesis (signal peptide cleavage).</text>
</comment>